<evidence type="ECO:0000313" key="2">
    <source>
        <dbReference type="Proteomes" id="UP000228777"/>
    </source>
</evidence>
<proteinExistence type="predicted"/>
<dbReference type="EMBL" id="PEWP01000018">
    <property type="protein sequence ID" value="PIU47021.1"/>
    <property type="molecule type" value="Genomic_DNA"/>
</dbReference>
<accession>A0A2M6Z3N6</accession>
<dbReference type="Proteomes" id="UP000228777">
    <property type="component" value="Unassembled WGS sequence"/>
</dbReference>
<sequence length="211" mass="24793">MEKREKDLISLEYGLREIMGRNFFGIEEAIQYFGINPSHEQLITLSKIPFPFSKATLQNLKDTHILVAVFPLSILELRAKIDSKLFYDESWYGKGFVFATECDEVSWKLVRKSPVDNSTSKSWRKQLVLLGEDEEVPRARVMIYTIIGHFLATGERLFEHIYVRTLDRPRDYTMSELREYIYVGFFDSFCYFWDENPVAYIGIASVRKEDL</sequence>
<comment type="caution">
    <text evidence="1">The sequence shown here is derived from an EMBL/GenBank/DDBJ whole genome shotgun (WGS) entry which is preliminary data.</text>
</comment>
<protein>
    <submittedName>
        <fullName evidence="1">Uncharacterized protein</fullName>
    </submittedName>
</protein>
<evidence type="ECO:0000313" key="1">
    <source>
        <dbReference type="EMBL" id="PIU47021.1"/>
    </source>
</evidence>
<reference evidence="2" key="1">
    <citation type="submission" date="2017-09" db="EMBL/GenBank/DDBJ databases">
        <title>Depth-based differentiation of microbial function through sediment-hosted aquifers and enrichment of novel symbionts in the deep terrestrial subsurface.</title>
        <authorList>
            <person name="Probst A.J."/>
            <person name="Ladd B."/>
            <person name="Jarett J.K."/>
            <person name="Geller-Mcgrath D.E."/>
            <person name="Sieber C.M.K."/>
            <person name="Emerson J.B."/>
            <person name="Anantharaman K."/>
            <person name="Thomas B.C."/>
            <person name="Malmstrom R."/>
            <person name="Stieglmeier M."/>
            <person name="Klingl A."/>
            <person name="Woyke T."/>
            <person name="Ryan C.M."/>
            <person name="Banfield J.F."/>
        </authorList>
    </citation>
    <scope>NUCLEOTIDE SEQUENCE [LARGE SCALE GENOMIC DNA]</scope>
</reference>
<dbReference type="AlphaFoldDB" id="A0A2M6Z3N6"/>
<name>A0A2M6Z3N6_9BACT</name>
<organism evidence="1 2">
    <name type="scientific">bacterium (Candidatus Gribaldobacteria) CG07_land_8_20_14_0_80_33_18</name>
    <dbReference type="NCBI Taxonomy" id="2014272"/>
    <lineage>
        <taxon>Bacteria</taxon>
        <taxon>Candidatus Gribaldobacteria</taxon>
    </lineage>
</organism>
<gene>
    <name evidence="1" type="ORF">COS93_00945</name>
</gene>